<accession>A0A931HE33</accession>
<comment type="caution">
    <text evidence="1">The sequence shown here is derived from an EMBL/GenBank/DDBJ whole genome shotgun (WGS) entry which is preliminary data.</text>
</comment>
<keyword evidence="2" id="KW-1185">Reference proteome</keyword>
<evidence type="ECO:0000313" key="2">
    <source>
        <dbReference type="Proteomes" id="UP000617634"/>
    </source>
</evidence>
<dbReference type="Proteomes" id="UP000617634">
    <property type="component" value="Unassembled WGS sequence"/>
</dbReference>
<dbReference type="AlphaFoldDB" id="A0A931HE33"/>
<dbReference type="EMBL" id="JADZGI010000001">
    <property type="protein sequence ID" value="MBH0113691.1"/>
    <property type="molecule type" value="Genomic_DNA"/>
</dbReference>
<sequence>MSTKSTAQHVSEFLDEWQATTVMVQERVGRGDSAFLQVPVDIQAGRVF</sequence>
<reference evidence="1" key="1">
    <citation type="submission" date="2020-11" db="EMBL/GenBank/DDBJ databases">
        <title>Novosphingobium aureum sp. nov., a marine bacterium isolated from sediment of a salt flat.</title>
        <authorList>
            <person name="Yoo Y."/>
            <person name="Kim J.-J."/>
        </authorList>
    </citation>
    <scope>NUCLEOTIDE SEQUENCE</scope>
    <source>
        <strain evidence="1">YJ-S2-02</strain>
    </source>
</reference>
<name>A0A931HE33_9SPHN</name>
<proteinExistence type="predicted"/>
<organism evidence="1 2">
    <name type="scientific">Novosphingobium aureum</name>
    <dbReference type="NCBI Taxonomy" id="2792964"/>
    <lineage>
        <taxon>Bacteria</taxon>
        <taxon>Pseudomonadati</taxon>
        <taxon>Pseudomonadota</taxon>
        <taxon>Alphaproteobacteria</taxon>
        <taxon>Sphingomonadales</taxon>
        <taxon>Sphingomonadaceae</taxon>
        <taxon>Novosphingobium</taxon>
    </lineage>
</organism>
<evidence type="ECO:0000313" key="1">
    <source>
        <dbReference type="EMBL" id="MBH0113691.1"/>
    </source>
</evidence>
<gene>
    <name evidence="1" type="ORF">I5E68_12110</name>
</gene>
<protein>
    <submittedName>
        <fullName evidence="1">Uncharacterized protein</fullName>
    </submittedName>
</protein>